<sequence length="97" mass="11581">MYTVKWETWGNGNPRTTTEHGTFITKEEAFQSIRDWWDKNEYTPPYVRWHVKGKVTVIDYGLHFAHYTITDETPPSYILATKLADYDGWDPKFFTRD</sequence>
<evidence type="ECO:0000313" key="1">
    <source>
        <dbReference type="EMBL" id="ADJ53087.1"/>
    </source>
</evidence>
<protein>
    <submittedName>
        <fullName evidence="1">Gp45</fullName>
    </submittedName>
</protein>
<dbReference type="Proteomes" id="UP000000331">
    <property type="component" value="Segment"/>
</dbReference>
<dbReference type="RefSeq" id="YP_004301378.1">
    <property type="nucleotide sequence ID" value="NC_015253.1"/>
</dbReference>
<keyword evidence="2" id="KW-1185">Reference proteome</keyword>
<dbReference type="OrthoDB" id="21416at10239"/>
<dbReference type="GeneID" id="10359083"/>
<accession>D9J0J2</accession>
<dbReference type="EMBL" id="HM242243">
    <property type="protein sequence ID" value="ADJ53087.1"/>
    <property type="molecule type" value="Genomic_DNA"/>
</dbReference>
<dbReference type="KEGG" id="vg:10359083"/>
<name>D9J0J2_9CAUD</name>
<evidence type="ECO:0000313" key="2">
    <source>
        <dbReference type="Proteomes" id="UP000000331"/>
    </source>
</evidence>
<reference evidence="1 2" key="1">
    <citation type="journal article" date="2010" name="J. Bacteriol.">
        <title>Brochothrix thermosphacta bacteriophages feature heterogeneous and highly mosaic genomes and utilize unique prophage insertion sites.</title>
        <authorList>
            <person name="Kilcher S."/>
            <person name="Loessner M.J."/>
            <person name="Klumpp J."/>
        </authorList>
    </citation>
    <scope>NUCLEOTIDE SEQUENCE [LARGE SCALE GENOMIC DNA]</scope>
</reference>
<organism evidence="1 2">
    <name type="scientific">Brochothrix phage A9</name>
    <dbReference type="NCBI Taxonomy" id="857312"/>
    <lineage>
        <taxon>Viruses</taxon>
        <taxon>Duplodnaviria</taxon>
        <taxon>Heunggongvirae</taxon>
        <taxon>Uroviricota</taxon>
        <taxon>Caudoviricetes</taxon>
        <taxon>Herelleviridae</taxon>
        <taxon>Klumppvirus</taxon>
        <taxon>Klumppvirus A9</taxon>
    </lineage>
</organism>
<proteinExistence type="predicted"/>